<proteinExistence type="predicted"/>
<dbReference type="EMBL" id="JAHESF010000005">
    <property type="protein sequence ID" value="MBT1696684.1"/>
    <property type="molecule type" value="Genomic_DNA"/>
</dbReference>
<dbReference type="Proteomes" id="UP001319200">
    <property type="component" value="Unassembled WGS sequence"/>
</dbReference>
<dbReference type="AlphaFoldDB" id="A0AAP2GI25"/>
<comment type="caution">
    <text evidence="1">The sequence shown here is derived from an EMBL/GenBank/DDBJ whole genome shotgun (WGS) entry which is preliminary data.</text>
</comment>
<name>A0AAP2GI25_9BACT</name>
<reference evidence="1 2" key="1">
    <citation type="submission" date="2021-05" db="EMBL/GenBank/DDBJ databases">
        <title>A Polyphasic approach of four new species of the genus Ohtaekwangia: Ohtaekwangia histidinii sp. nov., Ohtaekwangia cretensis sp. nov., Ohtaekwangia indiensis sp. nov., Ohtaekwangia reichenbachii sp. nov. from diverse environment.</title>
        <authorList>
            <person name="Octaviana S."/>
        </authorList>
    </citation>
    <scope>NUCLEOTIDE SEQUENCE [LARGE SCALE GENOMIC DNA]</scope>
    <source>
        <strain evidence="1 2">PWU4</strain>
    </source>
</reference>
<sequence>MAVRFDLNKGLCEAHATNSLTFSEEGNDLFLVLRVKIKKSQPYPGENSGDEIQEALANDNITENCRSSIDPAYNHLKGGVCEVEIRKNDLKNITGDSTLTIRADIDPKLPYTSFGVMTLLKRRKVA</sequence>
<protein>
    <submittedName>
        <fullName evidence="1">Uncharacterized protein</fullName>
    </submittedName>
</protein>
<organism evidence="1 2">
    <name type="scientific">Chryseosolibacter histidini</name>
    <dbReference type="NCBI Taxonomy" id="2782349"/>
    <lineage>
        <taxon>Bacteria</taxon>
        <taxon>Pseudomonadati</taxon>
        <taxon>Bacteroidota</taxon>
        <taxon>Cytophagia</taxon>
        <taxon>Cytophagales</taxon>
        <taxon>Chryseotaleaceae</taxon>
        <taxon>Chryseosolibacter</taxon>
    </lineage>
</organism>
<accession>A0AAP2GI25</accession>
<keyword evidence="2" id="KW-1185">Reference proteome</keyword>
<dbReference type="RefSeq" id="WP_254162032.1">
    <property type="nucleotide sequence ID" value="NZ_JAHESF010000005.1"/>
</dbReference>
<evidence type="ECO:0000313" key="1">
    <source>
        <dbReference type="EMBL" id="MBT1696684.1"/>
    </source>
</evidence>
<gene>
    <name evidence="1" type="ORF">KK083_07355</name>
</gene>
<evidence type="ECO:0000313" key="2">
    <source>
        <dbReference type="Proteomes" id="UP001319200"/>
    </source>
</evidence>